<name>A0A9W6TXI5_9STRA</name>
<reference evidence="2" key="1">
    <citation type="submission" date="2023-04" db="EMBL/GenBank/DDBJ databases">
        <title>Phytophthora lilii NBRC 32176.</title>
        <authorList>
            <person name="Ichikawa N."/>
            <person name="Sato H."/>
            <person name="Tonouchi N."/>
        </authorList>
    </citation>
    <scope>NUCLEOTIDE SEQUENCE</scope>
    <source>
        <strain evidence="2">NBRC 32176</strain>
    </source>
</reference>
<dbReference type="EMBL" id="BSXW01000411">
    <property type="protein sequence ID" value="GMF21538.1"/>
    <property type="molecule type" value="Genomic_DNA"/>
</dbReference>
<evidence type="ECO:0000313" key="2">
    <source>
        <dbReference type="EMBL" id="GMF21538.1"/>
    </source>
</evidence>
<feature type="transmembrane region" description="Helical" evidence="1">
    <location>
        <begin position="146"/>
        <end position="164"/>
    </location>
</feature>
<organism evidence="2 3">
    <name type="scientific">Phytophthora lilii</name>
    <dbReference type="NCBI Taxonomy" id="2077276"/>
    <lineage>
        <taxon>Eukaryota</taxon>
        <taxon>Sar</taxon>
        <taxon>Stramenopiles</taxon>
        <taxon>Oomycota</taxon>
        <taxon>Peronosporomycetes</taxon>
        <taxon>Peronosporales</taxon>
        <taxon>Peronosporaceae</taxon>
        <taxon>Phytophthora</taxon>
    </lineage>
</organism>
<accession>A0A9W6TXI5</accession>
<evidence type="ECO:0000313" key="3">
    <source>
        <dbReference type="Proteomes" id="UP001165083"/>
    </source>
</evidence>
<sequence length="515" mass="57951">MMEQLQRARNAVWEAWMSVQVEYQGSYSVERLQKLESYMVDLSAKRVLLVCVLTPFPCLALSLLKELPPLAPAEDGVYKNGVFFARAWGILCFMGVSALVQMGHGAPRLKLTNWQIALVSWLAATVSIAFIFGLCAFTVFPLPFGLLIAGPPFVLVIGSCFTHISGKRWRSNPALLVEVKRQLVVYQCQTTLPFVYPLYILGFVSLTGWDQVIFVAVLPIIQIIAKNWISRALADDNDQKPQCVIFVVEVYNALYVSNVLQTATSWASTGAIMVVDLLQFWVSMIDIVGILDEMNILMAKIPQNHPLANKTFVQVAILMNNKSKRLSQISGDALKSNLTVTHNIHNVDYSKYNSARPEAKLTKSQSEHKIFKKSILRKPRVSPIIPPAIYNKMHSESQKTALPELSVIGTPEDSHCELEGIFSGEERAMFIEKSAHVLFITEYLVLVEYVEVVLPLVYCMYYLEHDFHYLCWTINSPFVLYHARPASTHSVPYAQQCLLSLLSRDLEGPVFIQNA</sequence>
<dbReference type="AlphaFoldDB" id="A0A9W6TXI5"/>
<feature type="transmembrane region" description="Helical" evidence="1">
    <location>
        <begin position="184"/>
        <end position="206"/>
    </location>
</feature>
<dbReference type="OrthoDB" id="119892at2759"/>
<evidence type="ECO:0000256" key="1">
    <source>
        <dbReference type="SAM" id="Phobius"/>
    </source>
</evidence>
<keyword evidence="1" id="KW-1133">Transmembrane helix</keyword>
<gene>
    <name evidence="2" type="ORF">Plil01_000851200</name>
</gene>
<keyword evidence="3" id="KW-1185">Reference proteome</keyword>
<feature type="transmembrane region" description="Helical" evidence="1">
    <location>
        <begin position="84"/>
        <end position="104"/>
    </location>
</feature>
<proteinExistence type="predicted"/>
<dbReference type="Proteomes" id="UP001165083">
    <property type="component" value="Unassembled WGS sequence"/>
</dbReference>
<feature type="transmembrane region" description="Helical" evidence="1">
    <location>
        <begin position="116"/>
        <end position="140"/>
    </location>
</feature>
<keyword evidence="1" id="KW-0812">Transmembrane</keyword>
<keyword evidence="1" id="KW-0472">Membrane</keyword>
<comment type="caution">
    <text evidence="2">The sequence shown here is derived from an EMBL/GenBank/DDBJ whole genome shotgun (WGS) entry which is preliminary data.</text>
</comment>
<protein>
    <submittedName>
        <fullName evidence="2">Unnamed protein product</fullName>
    </submittedName>
</protein>
<feature type="transmembrane region" description="Helical" evidence="1">
    <location>
        <begin position="47"/>
        <end position="64"/>
    </location>
</feature>